<evidence type="ECO:0000313" key="4">
    <source>
        <dbReference type="Proteomes" id="UP001142430"/>
    </source>
</evidence>
<reference evidence="3" key="1">
    <citation type="submission" date="2021-09" db="EMBL/GenBank/DDBJ databases">
        <title>The complete genome of the Saguinine gammaherpesvirus 1 (SgGHV-1).</title>
        <authorList>
            <person name="Marti-Carreras J."/>
            <person name="Maes P."/>
        </authorList>
    </citation>
    <scope>NUCLEOTIDE SEQUENCE</scope>
    <source>
        <strain evidence="3">S338D</strain>
    </source>
</reference>
<feature type="compositionally biased region" description="Polar residues" evidence="1">
    <location>
        <begin position="222"/>
        <end position="248"/>
    </location>
</feature>
<protein>
    <submittedName>
        <fullName evidence="3">Uncharacterized protein</fullName>
    </submittedName>
</protein>
<feature type="transmembrane region" description="Helical" evidence="2">
    <location>
        <begin position="328"/>
        <end position="349"/>
    </location>
</feature>
<evidence type="ECO:0000313" key="3">
    <source>
        <dbReference type="EMBL" id="UNP64524.1"/>
    </source>
</evidence>
<accession>A0A9Q8VIT3</accession>
<keyword evidence="2" id="KW-1133">Transmembrane helix</keyword>
<evidence type="ECO:0000256" key="2">
    <source>
        <dbReference type="SAM" id="Phobius"/>
    </source>
</evidence>
<sequence length="370" mass="40134">MASFKHEFSVCRPEKLTPFLFSRGQLHQIMAFFILFLLGTLLPTCLSLNAEIKGDYRGVNCSHDGPEGGTYSFYVNGTTPITNRDPHLLLGPDSSPGNYSCVYYPKNCSSLSCMYSSLNSVPWPPHWGTNITANASGVFCSHGGPGPGSFLFVVNGTKSVQYGSRNHLPLKTPGNTGNYSCKFYPTRCSGTNCILRGNWVWWPPSHPNGPSSPPTKPTMTSRVTSGNVVTSQVTSGTQKSPWTTNSTLTTSGPSPWTTNSTPTTSGPTTVKTETVGHIYHRSMTRGPSQTRPTATNVTSDTSLNESITAGMFTESTPFRRTGISGTSVFLICITVFIVFLLAVLGYLLIRHFCLALRLGGNDDQVLLEMR</sequence>
<proteinExistence type="predicted"/>
<dbReference type="EMBL" id="OK337614">
    <property type="protein sequence ID" value="UNP64524.1"/>
    <property type="molecule type" value="Genomic_DNA"/>
</dbReference>
<feature type="compositionally biased region" description="Low complexity" evidence="1">
    <location>
        <begin position="249"/>
        <end position="270"/>
    </location>
</feature>
<feature type="transmembrane region" description="Helical" evidence="2">
    <location>
        <begin position="29"/>
        <end position="48"/>
    </location>
</feature>
<keyword evidence="2" id="KW-0812">Transmembrane</keyword>
<dbReference type="Proteomes" id="UP001142430">
    <property type="component" value="Segment"/>
</dbReference>
<feature type="region of interest" description="Disordered" evidence="1">
    <location>
        <begin position="208"/>
        <end position="270"/>
    </location>
</feature>
<evidence type="ECO:0000256" key="1">
    <source>
        <dbReference type="SAM" id="MobiDB-lite"/>
    </source>
</evidence>
<organism evidence="3 4">
    <name type="scientific">Saguinine gammaherpesvirus 1</name>
    <dbReference type="NCBI Taxonomy" id="2169901"/>
    <lineage>
        <taxon>Viruses</taxon>
        <taxon>Duplodnaviria</taxon>
        <taxon>Heunggongvirae</taxon>
        <taxon>Peploviricota</taxon>
        <taxon>Herviviricetes</taxon>
        <taxon>Herpesvirales</taxon>
        <taxon>Orthoherpesviridae</taxon>
        <taxon>Gammaherpesvirinae</taxon>
    </lineage>
</organism>
<keyword evidence="2" id="KW-0472">Membrane</keyword>
<name>A0A9Q8VIT3_9GAMA</name>